<evidence type="ECO:0000256" key="1">
    <source>
        <dbReference type="SAM" id="SignalP"/>
    </source>
</evidence>
<gene>
    <name evidence="2" type="ORF">GCM10010269_73420</name>
</gene>
<keyword evidence="3" id="KW-1185">Reference proteome</keyword>
<keyword evidence="1" id="KW-0732">Signal</keyword>
<evidence type="ECO:0008006" key="4">
    <source>
        <dbReference type="Google" id="ProtNLM"/>
    </source>
</evidence>
<evidence type="ECO:0000313" key="3">
    <source>
        <dbReference type="Proteomes" id="UP000606194"/>
    </source>
</evidence>
<accession>A0A918G8S8</accession>
<organism evidence="2 3">
    <name type="scientific">Streptomyces humidus</name>
    <dbReference type="NCBI Taxonomy" id="52259"/>
    <lineage>
        <taxon>Bacteria</taxon>
        <taxon>Bacillati</taxon>
        <taxon>Actinomycetota</taxon>
        <taxon>Actinomycetes</taxon>
        <taxon>Kitasatosporales</taxon>
        <taxon>Streptomycetaceae</taxon>
        <taxon>Streptomyces</taxon>
    </lineage>
</organism>
<evidence type="ECO:0000313" key="2">
    <source>
        <dbReference type="EMBL" id="GGS24001.1"/>
    </source>
</evidence>
<dbReference type="Proteomes" id="UP000606194">
    <property type="component" value="Unassembled WGS sequence"/>
</dbReference>
<protein>
    <recommendedName>
        <fullName evidence="4">DUF3558 domain-containing protein</fullName>
    </recommendedName>
</protein>
<comment type="caution">
    <text evidence="2">The sequence shown here is derived from an EMBL/GenBank/DDBJ whole genome shotgun (WGS) entry which is preliminary data.</text>
</comment>
<dbReference type="AlphaFoldDB" id="A0A918G8S8"/>
<reference evidence="2" key="1">
    <citation type="journal article" date="2014" name="Int. J. Syst. Evol. Microbiol.">
        <title>Complete genome sequence of Corynebacterium casei LMG S-19264T (=DSM 44701T), isolated from a smear-ripened cheese.</title>
        <authorList>
            <consortium name="US DOE Joint Genome Institute (JGI-PGF)"/>
            <person name="Walter F."/>
            <person name="Albersmeier A."/>
            <person name="Kalinowski J."/>
            <person name="Ruckert C."/>
        </authorList>
    </citation>
    <scope>NUCLEOTIDE SEQUENCE</scope>
    <source>
        <strain evidence="2">JCM 4386</strain>
    </source>
</reference>
<proteinExistence type="predicted"/>
<dbReference type="EMBL" id="BMTL01000044">
    <property type="protein sequence ID" value="GGS24001.1"/>
    <property type="molecule type" value="Genomic_DNA"/>
</dbReference>
<feature type="signal peptide" evidence="1">
    <location>
        <begin position="1"/>
        <end position="24"/>
    </location>
</feature>
<sequence>MISRRSVRGGFLSAAMAGSLFLSATDCGGDGDDDALPDDYEVVVGTQLCGGRAVSADASRALKVITGSSRFEASAEKYTVAQAATDMGEAFSVSTVTKDVCRVYTPIGTRHFELRITWRLDDRGPTDDPADPKFTVLKMGEEALAAADQGYVYFACLSDRLSSLATVAHIVIGVEHRDVWKEPGGDVKALKDAYATVAHSVSLAMAKELRCEKNGGLPAQPVLVPAAAPTPSTA</sequence>
<name>A0A918G8S8_9ACTN</name>
<feature type="chain" id="PRO_5038339783" description="DUF3558 domain-containing protein" evidence="1">
    <location>
        <begin position="25"/>
        <end position="234"/>
    </location>
</feature>
<reference evidence="2" key="2">
    <citation type="submission" date="2020-09" db="EMBL/GenBank/DDBJ databases">
        <authorList>
            <person name="Sun Q."/>
            <person name="Ohkuma M."/>
        </authorList>
    </citation>
    <scope>NUCLEOTIDE SEQUENCE</scope>
    <source>
        <strain evidence="2">JCM 4386</strain>
    </source>
</reference>